<dbReference type="Pfam" id="PF00581">
    <property type="entry name" value="Rhodanese"/>
    <property type="match status" value="1"/>
</dbReference>
<dbReference type="InterPro" id="IPR011991">
    <property type="entry name" value="ArsR-like_HTH"/>
</dbReference>
<dbReference type="CDD" id="cd00158">
    <property type="entry name" value="RHOD"/>
    <property type="match status" value="1"/>
</dbReference>
<dbReference type="OrthoDB" id="9800872at2"/>
<dbReference type="PROSITE" id="PS50206">
    <property type="entry name" value="RHODANESE_3"/>
    <property type="match status" value="1"/>
</dbReference>
<dbReference type="SMART" id="SM00418">
    <property type="entry name" value="HTH_ARSR"/>
    <property type="match status" value="1"/>
</dbReference>
<dbReference type="Pfam" id="PF01022">
    <property type="entry name" value="HTH_5"/>
    <property type="match status" value="1"/>
</dbReference>
<keyword evidence="5" id="KW-1185">Reference proteome</keyword>
<dbReference type="InterPro" id="IPR036873">
    <property type="entry name" value="Rhodanese-like_dom_sf"/>
</dbReference>
<dbReference type="SMART" id="SM00450">
    <property type="entry name" value="RHOD"/>
    <property type="match status" value="1"/>
</dbReference>
<proteinExistence type="predicted"/>
<dbReference type="NCBIfam" id="NF033788">
    <property type="entry name" value="HTH_metalloreg"/>
    <property type="match status" value="1"/>
</dbReference>
<dbReference type="InterPro" id="IPR001763">
    <property type="entry name" value="Rhodanese-like_dom"/>
</dbReference>
<dbReference type="PRINTS" id="PR00778">
    <property type="entry name" value="HTHARSR"/>
</dbReference>
<dbReference type="Gene3D" id="1.10.10.10">
    <property type="entry name" value="Winged helix-like DNA-binding domain superfamily/Winged helix DNA-binding domain"/>
    <property type="match status" value="1"/>
</dbReference>
<feature type="region of interest" description="Disordered" evidence="1">
    <location>
        <begin position="211"/>
        <end position="235"/>
    </location>
</feature>
<dbReference type="AlphaFoldDB" id="A0A2N0VMD9"/>
<name>A0A2N0VMD9_9BACT</name>
<dbReference type="InterPro" id="IPR001845">
    <property type="entry name" value="HTH_ArsR_DNA-bd_dom"/>
</dbReference>
<dbReference type="GO" id="GO:0003700">
    <property type="term" value="F:DNA-binding transcription factor activity"/>
    <property type="evidence" value="ECO:0007669"/>
    <property type="project" value="InterPro"/>
</dbReference>
<accession>A0A2N0VMD9</accession>
<dbReference type="CDD" id="cd00090">
    <property type="entry name" value="HTH_ARSR"/>
    <property type="match status" value="1"/>
</dbReference>
<comment type="caution">
    <text evidence="4">The sequence shown here is derived from an EMBL/GenBank/DDBJ whole genome shotgun (WGS) entry which is preliminary data.</text>
</comment>
<evidence type="ECO:0000313" key="5">
    <source>
        <dbReference type="Proteomes" id="UP000233398"/>
    </source>
</evidence>
<dbReference type="SUPFAM" id="SSF46785">
    <property type="entry name" value="Winged helix' DNA-binding domain"/>
    <property type="match status" value="1"/>
</dbReference>
<feature type="domain" description="Rhodanese" evidence="2">
    <location>
        <begin position="130"/>
        <end position="219"/>
    </location>
</feature>
<evidence type="ECO:0000313" key="4">
    <source>
        <dbReference type="EMBL" id="PKD45352.1"/>
    </source>
</evidence>
<dbReference type="SUPFAM" id="SSF52821">
    <property type="entry name" value="Rhodanese/Cell cycle control phosphatase"/>
    <property type="match status" value="1"/>
</dbReference>
<reference evidence="4 5" key="1">
    <citation type="submission" date="2017-11" db="EMBL/GenBank/DDBJ databases">
        <title>Rhodohalobacter 15182 sp. nov., isolated from a salt lake.</title>
        <authorList>
            <person name="Han S."/>
        </authorList>
    </citation>
    <scope>NUCLEOTIDE SEQUENCE [LARGE SCALE GENOMIC DNA]</scope>
    <source>
        <strain evidence="4 5">15182</strain>
    </source>
</reference>
<dbReference type="InterPro" id="IPR050229">
    <property type="entry name" value="GlpE_sulfurtransferase"/>
</dbReference>
<dbReference type="Proteomes" id="UP000233398">
    <property type="component" value="Unassembled WGS sequence"/>
</dbReference>
<dbReference type="PANTHER" id="PTHR43031">
    <property type="entry name" value="FAD-DEPENDENT OXIDOREDUCTASE"/>
    <property type="match status" value="1"/>
</dbReference>
<dbReference type="Gene3D" id="3.40.250.10">
    <property type="entry name" value="Rhodanese-like domain"/>
    <property type="match status" value="1"/>
</dbReference>
<organism evidence="4 5">
    <name type="scientific">Rhodohalobacter barkolensis</name>
    <dbReference type="NCBI Taxonomy" id="2053187"/>
    <lineage>
        <taxon>Bacteria</taxon>
        <taxon>Pseudomonadati</taxon>
        <taxon>Balneolota</taxon>
        <taxon>Balneolia</taxon>
        <taxon>Balneolales</taxon>
        <taxon>Balneolaceae</taxon>
        <taxon>Rhodohalobacter</taxon>
    </lineage>
</organism>
<sequence length="235" mass="27097">MNIREFKTSLYKEMSGMTKALGNPHRLEILDLLAQGPAAVEYVAMNTNLTVANASQHLQVLKNAFLVESERRGKYNYYKLANKQVFEAWCALRRLGFSLNDEIADLFLDFRKERKHLKMISTEELVRKIRNDSVVIVDVRPEEEFKNGHIENALSFPRTDLRDRMNELPKEKEIVAYCRGPLCMMADDAVEMLNQNGYRASRLEKGFPDWSAGNLPIEREGDTHQKEKKESQGSI</sequence>
<dbReference type="EMBL" id="PISP01000001">
    <property type="protein sequence ID" value="PKD45352.1"/>
    <property type="molecule type" value="Genomic_DNA"/>
</dbReference>
<dbReference type="PANTHER" id="PTHR43031:SF1">
    <property type="entry name" value="PYRIDINE NUCLEOTIDE-DISULPHIDE OXIDOREDUCTASE"/>
    <property type="match status" value="1"/>
</dbReference>
<dbReference type="PROSITE" id="PS50987">
    <property type="entry name" value="HTH_ARSR_2"/>
    <property type="match status" value="1"/>
</dbReference>
<evidence type="ECO:0000259" key="2">
    <source>
        <dbReference type="PROSITE" id="PS50206"/>
    </source>
</evidence>
<dbReference type="InterPro" id="IPR036390">
    <property type="entry name" value="WH_DNA-bd_sf"/>
</dbReference>
<dbReference type="RefSeq" id="WP_101072925.1">
    <property type="nucleotide sequence ID" value="NZ_PISP01000001.1"/>
</dbReference>
<evidence type="ECO:0000256" key="1">
    <source>
        <dbReference type="SAM" id="MobiDB-lite"/>
    </source>
</evidence>
<feature type="domain" description="HTH arsR-type" evidence="3">
    <location>
        <begin position="6"/>
        <end position="100"/>
    </location>
</feature>
<evidence type="ECO:0000259" key="3">
    <source>
        <dbReference type="PROSITE" id="PS50987"/>
    </source>
</evidence>
<feature type="compositionally biased region" description="Basic and acidic residues" evidence="1">
    <location>
        <begin position="217"/>
        <end position="235"/>
    </location>
</feature>
<gene>
    <name evidence="4" type="ORF">CWD77_03270</name>
</gene>
<dbReference type="InterPro" id="IPR036388">
    <property type="entry name" value="WH-like_DNA-bd_sf"/>
</dbReference>
<protein>
    <submittedName>
        <fullName evidence="4">ArsR family transcriptional regulator</fullName>
    </submittedName>
</protein>